<feature type="repeat" description="ANK" evidence="3">
    <location>
        <begin position="587"/>
        <end position="619"/>
    </location>
</feature>
<feature type="repeat" description="ANK" evidence="3">
    <location>
        <begin position="827"/>
        <end position="859"/>
    </location>
</feature>
<feature type="repeat" description="ANK" evidence="3">
    <location>
        <begin position="179"/>
        <end position="211"/>
    </location>
</feature>
<evidence type="ECO:0000256" key="2">
    <source>
        <dbReference type="ARBA" id="ARBA00023043"/>
    </source>
</evidence>
<dbReference type="AlphaFoldDB" id="A0A8C3UCD5"/>
<feature type="repeat" description="ANK" evidence="3">
    <location>
        <begin position="723"/>
        <end position="755"/>
    </location>
</feature>
<gene>
    <name evidence="5" type="primary">ANKRD52</name>
</gene>
<proteinExistence type="predicted"/>
<feature type="repeat" description="ANK" evidence="3">
    <location>
        <begin position="83"/>
        <end position="112"/>
    </location>
</feature>
<reference evidence="5" key="3">
    <citation type="submission" date="2025-09" db="UniProtKB">
        <authorList>
            <consortium name="Ensembl"/>
        </authorList>
    </citation>
    <scope>IDENTIFICATION</scope>
</reference>
<dbReference type="PANTHER" id="PTHR24198">
    <property type="entry name" value="ANKYRIN REPEAT AND PROTEIN KINASE DOMAIN-CONTAINING PROTEIN"/>
    <property type="match status" value="1"/>
</dbReference>
<feature type="region of interest" description="Disordered" evidence="4">
    <location>
        <begin position="22"/>
        <end position="48"/>
    </location>
</feature>
<dbReference type="PANTHER" id="PTHR24198:SF192">
    <property type="entry name" value="SERINE_THREONINE-PROTEIN PHOSPHATASE 6 REGULATORY ANKYRIN REPEAT SUBUNIT A"/>
    <property type="match status" value="1"/>
</dbReference>
<dbReference type="Pfam" id="PF12796">
    <property type="entry name" value="Ank_2"/>
    <property type="match status" value="8"/>
</dbReference>
<feature type="repeat" description="ANK" evidence="3">
    <location>
        <begin position="146"/>
        <end position="178"/>
    </location>
</feature>
<feature type="repeat" description="ANK" evidence="3">
    <location>
        <begin position="557"/>
        <end position="586"/>
    </location>
</feature>
<dbReference type="Proteomes" id="UP000694563">
    <property type="component" value="Chromosome 31"/>
</dbReference>
<feature type="repeat" description="ANK" evidence="3">
    <location>
        <begin position="760"/>
        <end position="784"/>
    </location>
</feature>
<dbReference type="PROSITE" id="PS50088">
    <property type="entry name" value="ANK_REPEAT"/>
    <property type="match status" value="19"/>
</dbReference>
<keyword evidence="2 3" id="KW-0040">ANK repeat</keyword>
<dbReference type="SUPFAM" id="SSF48403">
    <property type="entry name" value="Ankyrin repeat"/>
    <property type="match status" value="5"/>
</dbReference>
<dbReference type="SMART" id="SM00248">
    <property type="entry name" value="ANK"/>
    <property type="match status" value="23"/>
</dbReference>
<dbReference type="Gene3D" id="1.25.40.20">
    <property type="entry name" value="Ankyrin repeat-containing domain"/>
    <property type="match status" value="11"/>
</dbReference>
<evidence type="ECO:0000256" key="3">
    <source>
        <dbReference type="PROSITE-ProRule" id="PRU00023"/>
    </source>
</evidence>
<feature type="repeat" description="ANK" evidence="3">
    <location>
        <begin position="113"/>
        <end position="145"/>
    </location>
</feature>
<feature type="repeat" description="ANK" evidence="3">
    <location>
        <begin position="915"/>
        <end position="947"/>
    </location>
</feature>
<sequence length="1034" mass="111003">PSPTPHLSFSALSQPIPILSQPLPSPPILSHPPNSRLDFPSSPQDQERRTPLHAAAYIGDVAILELLILSGANVNAKDTVWLTPLHRAAASRHEKALHLLLKHSADVNARDKHWQTPLHVAAANRATKCVEALVPLLSTVNVADRTGRTALHHAVHSGHIEMVNLLLNKGASPSTCDKKDRQPLHWAAFLGHLEVLKLLLARGADVLCKDRKGYTLLHTAAASGQIEVVRHLLRLGVEVRPQHLPGGAQRLWEHGAAHPCYMGQDAVANELVNVGANVNQPNDKGFTPLHFAAVSTNGALCLEILVNNGADVNFQSKEGKSPLHMAAIHGRFTRSQILIQNGSEIDCADHGHELLISTLMTNGADTARRGIHDMFPLHLAVLFGFSDCCRKLNEHVLSAGFDINTPDSLGRTCLHAAASGGVRLRLSPVPRTPLHYAAANGSYQCTVTLLTAGAAVNEPDGKGCTALHYAAASDTYRRAETHSGSSDEEPLKESRLKEAFFCLEFLLDNGADPSLRDKQGYTAVHYAAAYGNRQNLELLLEMSFNCLEDVESTVPVSPLHLAAYNGHCEALKALAETLVNLDVRDQQGRTALYLATERGASDCVQVLTSHGASALLKERRRKWTPLHAAAANGNTDSLHLLIDSGERADITDVMDIHGQTPLMLAIMNGHVDCVHLLLDKGSTADAADKRGRTALHRGAVTGCEDCLAALLDHDAFVLCRDFKGRTPLHLASACGHLEVLRTLLQAALATDPLDSGVDYSGFSPLHWAAYSGHEDCLELLLEHNPFSYLEGNPFTPLHCAVINNQDGTAEMLVEALGAKIVNSRDAKGRTPLHAAAFADNVHGLQLLLRHQAEVDTADKLGRTPLMVASEHGHTAAEQFQALPTLSPLPQGHEKCALLILGETQDLGLINASNSALQMPLHIAARNGLASVVQALLSRGATVLAVDEEGHTPALACAPNKDVADCLALILSTMKPFPPKDALVPAVLMSLLSLLSLCHPYCDRVVPAVTVLSLLSQLCPCCHHHSVSVLVLALL</sequence>
<dbReference type="Pfam" id="PF13637">
    <property type="entry name" value="Ank_4"/>
    <property type="match status" value="2"/>
</dbReference>
<feature type="repeat" description="ANK" evidence="3">
    <location>
        <begin position="212"/>
        <end position="244"/>
    </location>
</feature>
<feature type="repeat" description="ANK" evidence="3">
    <location>
        <begin position="519"/>
        <end position="541"/>
    </location>
</feature>
<feature type="repeat" description="ANK" evidence="3">
    <location>
        <begin position="318"/>
        <end position="350"/>
    </location>
</feature>
<dbReference type="Pfam" id="PF00023">
    <property type="entry name" value="Ank"/>
    <property type="match status" value="2"/>
</dbReference>
<protein>
    <submittedName>
        <fullName evidence="5">Ankyrin repeat domain 52</fullName>
    </submittedName>
</protein>
<dbReference type="Ensembl" id="ENSCUST00005011572.1">
    <property type="protein sequence ID" value="ENSCUSP00005011103.1"/>
    <property type="gene ID" value="ENSCUSG00005007130.1"/>
</dbReference>
<dbReference type="PRINTS" id="PR01415">
    <property type="entry name" value="ANKYRIN"/>
</dbReference>
<reference evidence="5" key="2">
    <citation type="submission" date="2025-08" db="UniProtKB">
        <authorList>
            <consortium name="Ensembl"/>
        </authorList>
    </citation>
    <scope>IDENTIFICATION</scope>
</reference>
<feature type="repeat" description="ANK" evidence="3">
    <location>
        <begin position="657"/>
        <end position="689"/>
    </location>
</feature>
<feature type="repeat" description="ANK" evidence="3">
    <location>
        <begin position="284"/>
        <end position="317"/>
    </location>
</feature>
<feature type="repeat" description="ANK" evidence="3">
    <location>
        <begin position="372"/>
        <end position="408"/>
    </location>
</feature>
<reference evidence="5" key="1">
    <citation type="submission" date="2020-10" db="EMBL/GenBank/DDBJ databases">
        <title>Catharus ustulatus (Swainson's thrush) genome, bCatUst1, primary haplotype v2.</title>
        <authorList>
            <person name="Delmore K."/>
            <person name="Vafadar M."/>
            <person name="Formenti G."/>
            <person name="Chow W."/>
            <person name="Pelan S."/>
            <person name="Howe K."/>
            <person name="Rhie A."/>
            <person name="Mountcastle J."/>
            <person name="Haase B."/>
            <person name="Fedrigo O."/>
            <person name="Jarvis E.D."/>
        </authorList>
    </citation>
    <scope>NUCLEOTIDE SEQUENCE [LARGE SCALE GENOMIC DNA]</scope>
</reference>
<feature type="repeat" description="ANK" evidence="3">
    <location>
        <begin position="47"/>
        <end position="79"/>
    </location>
</feature>
<feature type="repeat" description="ANK" evidence="3">
    <location>
        <begin position="621"/>
        <end position="653"/>
    </location>
</feature>
<accession>A0A8C3UCD5</accession>
<dbReference type="PROSITE" id="PS50297">
    <property type="entry name" value="ANK_REP_REGION"/>
    <property type="match status" value="17"/>
</dbReference>
<evidence type="ECO:0000256" key="1">
    <source>
        <dbReference type="ARBA" id="ARBA00022737"/>
    </source>
</evidence>
<keyword evidence="1" id="KW-0677">Repeat</keyword>
<evidence type="ECO:0000313" key="5">
    <source>
        <dbReference type="Ensembl" id="ENSCUSP00005011103.1"/>
    </source>
</evidence>
<evidence type="ECO:0000256" key="4">
    <source>
        <dbReference type="SAM" id="MobiDB-lite"/>
    </source>
</evidence>
<evidence type="ECO:0000313" key="6">
    <source>
        <dbReference type="Proteomes" id="UP000694563"/>
    </source>
</evidence>
<dbReference type="InterPro" id="IPR002110">
    <property type="entry name" value="Ankyrin_rpt"/>
</dbReference>
<organism evidence="5 6">
    <name type="scientific">Catharus ustulatus</name>
    <name type="common">Russet-backed thrush</name>
    <name type="synonym">Hylocichla ustulatus</name>
    <dbReference type="NCBI Taxonomy" id="91951"/>
    <lineage>
        <taxon>Eukaryota</taxon>
        <taxon>Metazoa</taxon>
        <taxon>Chordata</taxon>
        <taxon>Craniata</taxon>
        <taxon>Vertebrata</taxon>
        <taxon>Euteleostomi</taxon>
        <taxon>Archelosauria</taxon>
        <taxon>Archosauria</taxon>
        <taxon>Dinosauria</taxon>
        <taxon>Saurischia</taxon>
        <taxon>Theropoda</taxon>
        <taxon>Coelurosauria</taxon>
        <taxon>Aves</taxon>
        <taxon>Neognathae</taxon>
        <taxon>Neoaves</taxon>
        <taxon>Telluraves</taxon>
        <taxon>Australaves</taxon>
        <taxon>Passeriformes</taxon>
        <taxon>Turdidae</taxon>
        <taxon>Catharus</taxon>
    </lineage>
</organism>
<name>A0A8C3UCD5_CATUS</name>
<dbReference type="InterPro" id="IPR036770">
    <property type="entry name" value="Ankyrin_rpt-contain_sf"/>
</dbReference>
<feature type="repeat" description="ANK" evidence="3">
    <location>
        <begin position="429"/>
        <end position="461"/>
    </location>
</feature>
<keyword evidence="6" id="KW-1185">Reference proteome</keyword>